<gene>
    <name evidence="3" type="ORF">NCGR_LOCUS66163</name>
</gene>
<keyword evidence="4" id="KW-1185">Reference proteome</keyword>
<dbReference type="OrthoDB" id="586907at2759"/>
<feature type="domain" description="F-box" evidence="1">
    <location>
        <begin position="15"/>
        <end position="48"/>
    </location>
</feature>
<dbReference type="Proteomes" id="UP000604825">
    <property type="component" value="Unassembled WGS sequence"/>
</dbReference>
<dbReference type="InterPro" id="IPR013187">
    <property type="entry name" value="F-box-assoc_dom_typ3"/>
</dbReference>
<dbReference type="PANTHER" id="PTHR31672:SF2">
    <property type="entry name" value="F-BOX DOMAIN-CONTAINING PROTEIN"/>
    <property type="match status" value="1"/>
</dbReference>
<proteinExistence type="predicted"/>
<dbReference type="Gene3D" id="1.20.1280.50">
    <property type="match status" value="1"/>
</dbReference>
<evidence type="ECO:0000259" key="1">
    <source>
        <dbReference type="Pfam" id="PF00646"/>
    </source>
</evidence>
<dbReference type="PANTHER" id="PTHR31672">
    <property type="entry name" value="BNACNNG10540D PROTEIN"/>
    <property type="match status" value="1"/>
</dbReference>
<dbReference type="InterPro" id="IPR036047">
    <property type="entry name" value="F-box-like_dom_sf"/>
</dbReference>
<evidence type="ECO:0008006" key="5">
    <source>
        <dbReference type="Google" id="ProtNLM"/>
    </source>
</evidence>
<dbReference type="SUPFAM" id="SSF81383">
    <property type="entry name" value="F-box domain"/>
    <property type="match status" value="1"/>
</dbReference>
<evidence type="ECO:0000259" key="2">
    <source>
        <dbReference type="Pfam" id="PF08268"/>
    </source>
</evidence>
<dbReference type="InterPro" id="IPR050796">
    <property type="entry name" value="SCF_F-box_component"/>
</dbReference>
<dbReference type="AlphaFoldDB" id="A0A811SLE8"/>
<dbReference type="Pfam" id="PF00646">
    <property type="entry name" value="F-box"/>
    <property type="match status" value="1"/>
</dbReference>
<evidence type="ECO:0000313" key="4">
    <source>
        <dbReference type="Proteomes" id="UP000604825"/>
    </source>
</evidence>
<evidence type="ECO:0000313" key="3">
    <source>
        <dbReference type="EMBL" id="CAD6342065.1"/>
    </source>
</evidence>
<dbReference type="EMBL" id="CAJGYO010000382">
    <property type="protein sequence ID" value="CAD6342065.1"/>
    <property type="molecule type" value="Genomic_DNA"/>
</dbReference>
<organism evidence="3 4">
    <name type="scientific">Miscanthus lutarioriparius</name>
    <dbReference type="NCBI Taxonomy" id="422564"/>
    <lineage>
        <taxon>Eukaryota</taxon>
        <taxon>Viridiplantae</taxon>
        <taxon>Streptophyta</taxon>
        <taxon>Embryophyta</taxon>
        <taxon>Tracheophyta</taxon>
        <taxon>Spermatophyta</taxon>
        <taxon>Magnoliopsida</taxon>
        <taxon>Liliopsida</taxon>
        <taxon>Poales</taxon>
        <taxon>Poaceae</taxon>
        <taxon>PACMAD clade</taxon>
        <taxon>Panicoideae</taxon>
        <taxon>Andropogonodae</taxon>
        <taxon>Andropogoneae</taxon>
        <taxon>Saccharinae</taxon>
        <taxon>Miscanthus</taxon>
    </lineage>
</organism>
<dbReference type="Pfam" id="PF08268">
    <property type="entry name" value="FBA_3"/>
    <property type="match status" value="1"/>
</dbReference>
<accession>A0A811SLE8</accession>
<protein>
    <recommendedName>
        <fullName evidence="5">F-box domain-containing protein</fullName>
    </recommendedName>
</protein>
<name>A0A811SLE8_9POAL</name>
<sequence length="396" mass="46310">MAEPGDAVAFIGDAPFEVLKAILGRLSPKWILRMRSVCKAWRDKLCSRALLALLHREEPPRPLLCFDSAACPDRYLRLRDYRVESLDLGSDKLRYVFRFPKREFYDFDDNDLWGRDAPHIEASRVDFEGMENDVDRFRQQLFVHGSLDGYLLVSFAFHSYVINPATRRWVWLPYLEDLGDLQVAGFYEHVPSGDYRVLCVTGRHIREEEPTCWYHVLHVSPVQLRYIGRPISPAAPEDQVLRSQLAYGVETPCISPPIQFKRNHHLHWPPQDIQQYHMLVFDTEKEEFSWKNPPPEIEEEMRLLEFPNGDLGLSLSRMNKPTLELWCLQDYQNDVWVPVYRIHLALQVQQMPRLLRPLDFFLGSSCCLTRRRYADLVPSHPWISKQPNAPQLGVAL</sequence>
<reference evidence="3" key="1">
    <citation type="submission" date="2020-10" db="EMBL/GenBank/DDBJ databases">
        <authorList>
            <person name="Han B."/>
            <person name="Lu T."/>
            <person name="Zhao Q."/>
            <person name="Huang X."/>
            <person name="Zhao Y."/>
        </authorList>
    </citation>
    <scope>NUCLEOTIDE SEQUENCE</scope>
</reference>
<feature type="domain" description="F-box associated beta-propeller type 3" evidence="2">
    <location>
        <begin position="142"/>
        <end position="337"/>
    </location>
</feature>
<comment type="caution">
    <text evidence="3">The sequence shown here is derived from an EMBL/GenBank/DDBJ whole genome shotgun (WGS) entry which is preliminary data.</text>
</comment>
<dbReference type="InterPro" id="IPR001810">
    <property type="entry name" value="F-box_dom"/>
</dbReference>